<reference evidence="3" key="3">
    <citation type="journal article" date="2013" name="Nucleic Acids Res.">
        <title>The genome of Anopheles darlingi, the main neotropical malaria vector.</title>
        <authorList>
            <person name="Marinotti O."/>
            <person name="Cerqueira G.C."/>
            <person name="de Almeida L.G."/>
            <person name="Ferro M.I."/>
            <person name="Loreto E.L."/>
            <person name="Zaha A."/>
            <person name="Teixeira S.M."/>
            <person name="Wespiser A.R."/>
            <person name="Almeida E Silva A."/>
            <person name="Schlindwein A.D."/>
            <person name="Pacheco A.C."/>
            <person name="Silva A.L."/>
            <person name="Graveley B.R."/>
            <person name="Walenz B.P."/>
            <person name="Lima Bde A."/>
            <person name="Ribeiro C.A."/>
            <person name="Nunes-Silva C.G."/>
            <person name="de Carvalho C.R."/>
            <person name="Soares C.M."/>
            <person name="de Menezes C.B."/>
            <person name="Matiolli C."/>
            <person name="Caffrey D."/>
            <person name="Araujo D.A."/>
            <person name="de Oliveira D.M."/>
            <person name="Golenbock D."/>
            <person name="Grisard E.C."/>
            <person name="Fantinatti-Garboggini F."/>
            <person name="de Carvalho F.M."/>
            <person name="Barcellos F.G."/>
            <person name="Prosdocimi F."/>
            <person name="May G."/>
            <person name="Azevedo Junior G.M."/>
            <person name="Guimaraes G.M."/>
            <person name="Goldman G.H."/>
            <person name="Padilha I.Q."/>
            <person name="Batista Jda S."/>
            <person name="Ferro J.A."/>
            <person name="Ribeiro J.M."/>
            <person name="Fietto J.L."/>
            <person name="Dabbas K.M."/>
            <person name="Cerdeira L."/>
            <person name="Agnez-Lima L.F."/>
            <person name="Brocchi M."/>
            <person name="de Carvalho M.O."/>
            <person name="Teixeira Mde M."/>
            <person name="Diniz Maia Mde M."/>
            <person name="Goldman M.H."/>
            <person name="Cruz Schneider M.P."/>
            <person name="Felipe M.S."/>
            <person name="Hungria M."/>
            <person name="Nicolas M.F."/>
            <person name="Pereira M."/>
            <person name="Montes M.A."/>
            <person name="Cantao M.E."/>
            <person name="Vincentz M."/>
            <person name="Rafael M.S."/>
            <person name="Silverman N."/>
            <person name="Stoco P.H."/>
            <person name="Souza R.C."/>
            <person name="Vicentini R."/>
            <person name="Gazzinelli R.T."/>
            <person name="Neves Rde O."/>
            <person name="Silva R."/>
            <person name="Astolfi-Filho S."/>
            <person name="Maciel T.E."/>
            <person name="Urmenyi T.P."/>
            <person name="Tadei W.P."/>
            <person name="Camargo E.P."/>
            <person name="de Vasconcelos A.T."/>
        </authorList>
    </citation>
    <scope>NUCLEOTIDE SEQUENCE</scope>
</reference>
<dbReference type="VEuPathDB" id="VectorBase:ADAR2_004274"/>
<dbReference type="OMA" id="QQWMTRP"/>
<dbReference type="VEuPathDB" id="VectorBase:ADAR2_008787"/>
<dbReference type="SUPFAM" id="SSF54518">
    <property type="entry name" value="Tubby C-terminal domain-like"/>
    <property type="match status" value="1"/>
</dbReference>
<reference evidence="4" key="4">
    <citation type="submission" date="2015-06" db="UniProtKB">
        <authorList>
            <consortium name="EnsemblMetazoa"/>
        </authorList>
    </citation>
    <scope>IDENTIFICATION</scope>
</reference>
<reference evidence="3 5" key="1">
    <citation type="journal article" date="2010" name="BMC Genomics">
        <title>Combination of measures distinguishes pre-miRNAs from other stem-loops in the genome of the newly sequenced Anopheles darlingi.</title>
        <authorList>
            <person name="Mendes N.D."/>
            <person name="Freitas A.T."/>
            <person name="Vasconcelos A.T."/>
            <person name="Sagot M.F."/>
        </authorList>
    </citation>
    <scope>NUCLEOTIDE SEQUENCE</scope>
</reference>
<evidence type="ECO:0000256" key="2">
    <source>
        <dbReference type="SAM" id="MobiDB-lite"/>
    </source>
</evidence>
<dbReference type="AlphaFoldDB" id="W5JSP4"/>
<dbReference type="PANTHER" id="PTHR23248:SF9">
    <property type="entry name" value="PHOSPHOLIPID SCRAMBLASE"/>
    <property type="match status" value="1"/>
</dbReference>
<dbReference type="GO" id="GO:0017128">
    <property type="term" value="F:phospholipid scramblase activity"/>
    <property type="evidence" value="ECO:0007669"/>
    <property type="project" value="InterPro"/>
</dbReference>
<dbReference type="EMBL" id="ADMH02000550">
    <property type="protein sequence ID" value="ETN65915.1"/>
    <property type="molecule type" value="Genomic_DNA"/>
</dbReference>
<proteinExistence type="inferred from homology"/>
<evidence type="ECO:0000313" key="5">
    <source>
        <dbReference type="Proteomes" id="UP000000673"/>
    </source>
</evidence>
<dbReference type="PANTHER" id="PTHR23248">
    <property type="entry name" value="PHOSPHOLIPID SCRAMBLASE-RELATED"/>
    <property type="match status" value="1"/>
</dbReference>
<protein>
    <submittedName>
        <fullName evidence="3">Phospholipid scramblase 1</fullName>
    </submittedName>
</protein>
<evidence type="ECO:0000256" key="1">
    <source>
        <dbReference type="ARBA" id="ARBA00005350"/>
    </source>
</evidence>
<dbReference type="Pfam" id="PF03803">
    <property type="entry name" value="Scramblase"/>
    <property type="match status" value="1"/>
</dbReference>
<gene>
    <name evidence="3" type="ORF">AND_002293</name>
</gene>
<accession>W5JSP4</accession>
<reference evidence="3" key="2">
    <citation type="submission" date="2010-05" db="EMBL/GenBank/DDBJ databases">
        <authorList>
            <person name="Almeida L.G."/>
            <person name="Nicolas M.F."/>
            <person name="Souza R.C."/>
            <person name="Vasconcelos A.T.R."/>
        </authorList>
    </citation>
    <scope>NUCLEOTIDE SEQUENCE</scope>
</reference>
<keyword evidence="5" id="KW-1185">Reference proteome</keyword>
<evidence type="ECO:0000313" key="4">
    <source>
        <dbReference type="EnsemblMetazoa" id="ADAC002293-PA"/>
    </source>
</evidence>
<sequence length="546" mass="59760">MAENGTEKVPPQNDGHSATAPIYPSLSGGEAEKPLIPQQQQQQQQPAYPMVPSNAGVPGPPAPPGYMPLAQGPVMGAPIMTQPGIPMQPILGQQQTTGWMPVPQGIPNCPPGLEYLTSIDQLLVHQKVELLEAFTGFETANKYTVMNTLGQKVYWALEDTGCCNRMCCGTARAFDIKILDNFQNEVLHFSRGLRCKSCCFPCCLQKLEVSAPPGNVIGTVEQQWTLFCPGFNIKDRDGKTVLVIKGPCCQCTLCGDVKFRILATDGTEVGKVTKQWTGMAQEYFTDADNFGISFPMNLDVRVKATLLGVPISIPACPPGLEYLTAVDKLQVFQSADLLKVFSPYEFTNEYTIKSTAGDHVYSANEDTSCCNRFCCSILRSFDIEIVDKSMKRVLHFTRPLRCQSCCFPCCLQELEVTASTGSVGYVVQDWSFWTPKFSIKNQNGETVLKIVGPCLTLATCCSEAVFKIYSTDGTRIGQINKQWSGVGKELFTDADNFNITFPRDLDVRMKATLLGALLLIKQSKAGRKVAPHGIESETNHRGGGGH</sequence>
<evidence type="ECO:0000313" key="3">
    <source>
        <dbReference type="EMBL" id="ETN65915.1"/>
    </source>
</evidence>
<dbReference type="VEuPathDB" id="VectorBase:ADAC002293"/>
<comment type="similarity">
    <text evidence="1">Belongs to the phospholipid scramblase family.</text>
</comment>
<dbReference type="GO" id="GO:0005886">
    <property type="term" value="C:plasma membrane"/>
    <property type="evidence" value="ECO:0007669"/>
    <property type="project" value="TreeGrafter"/>
</dbReference>
<dbReference type="HOGENOM" id="CLU_498962_0_0_1"/>
<feature type="region of interest" description="Disordered" evidence="2">
    <location>
        <begin position="1"/>
        <end position="68"/>
    </location>
</feature>
<dbReference type="eggNOG" id="KOG0621">
    <property type="taxonomic scope" value="Eukaryota"/>
</dbReference>
<dbReference type="Proteomes" id="UP000000673">
    <property type="component" value="Unassembled WGS sequence"/>
</dbReference>
<dbReference type="InterPro" id="IPR005552">
    <property type="entry name" value="Scramblase"/>
</dbReference>
<name>W5JSP4_ANODA</name>
<dbReference type="EnsemblMetazoa" id="ADAC002293-RA">
    <property type="protein sequence ID" value="ADAC002293-PA"/>
    <property type="gene ID" value="ADAC002293"/>
</dbReference>
<dbReference type="STRING" id="43151.W5JSP4"/>
<dbReference type="InterPro" id="IPR025659">
    <property type="entry name" value="Tubby-like_C"/>
</dbReference>
<organism evidence="3">
    <name type="scientific">Anopheles darlingi</name>
    <name type="common">Mosquito</name>
    <dbReference type="NCBI Taxonomy" id="43151"/>
    <lineage>
        <taxon>Eukaryota</taxon>
        <taxon>Metazoa</taxon>
        <taxon>Ecdysozoa</taxon>
        <taxon>Arthropoda</taxon>
        <taxon>Hexapoda</taxon>
        <taxon>Insecta</taxon>
        <taxon>Pterygota</taxon>
        <taxon>Neoptera</taxon>
        <taxon>Endopterygota</taxon>
        <taxon>Diptera</taxon>
        <taxon>Nematocera</taxon>
        <taxon>Culicoidea</taxon>
        <taxon>Culicidae</taxon>
        <taxon>Anophelinae</taxon>
        <taxon>Anopheles</taxon>
    </lineage>
</organism>